<accession>A0A1G5FHL7</accession>
<dbReference type="Pfam" id="PF03959">
    <property type="entry name" value="FSH1"/>
    <property type="match status" value="1"/>
</dbReference>
<reference evidence="4" key="1">
    <citation type="submission" date="2016-10" db="EMBL/GenBank/DDBJ databases">
        <authorList>
            <person name="Varghese N."/>
            <person name="Submissions S."/>
        </authorList>
    </citation>
    <scope>NUCLEOTIDE SEQUENCE [LARGE SCALE GENOMIC DNA]</scope>
    <source>
        <strain evidence="4">XBD2006</strain>
    </source>
</reference>
<gene>
    <name evidence="3" type="ORF">SAMN02910451_02404</name>
</gene>
<dbReference type="PANTHER" id="PTHR43358:SF4">
    <property type="entry name" value="ALPHA_BETA HYDROLASE FOLD-1 DOMAIN-CONTAINING PROTEIN"/>
    <property type="match status" value="1"/>
</dbReference>
<dbReference type="RefSeq" id="WP_074462873.1">
    <property type="nucleotide sequence ID" value="NZ_FMUR01000015.1"/>
</dbReference>
<evidence type="ECO:0000259" key="2">
    <source>
        <dbReference type="Pfam" id="PF03959"/>
    </source>
</evidence>
<dbReference type="InterPro" id="IPR000073">
    <property type="entry name" value="AB_hydrolase_1"/>
</dbReference>
<dbReference type="AlphaFoldDB" id="A0A1G5FHL7"/>
<evidence type="ECO:0000313" key="3">
    <source>
        <dbReference type="EMBL" id="SCY38775.1"/>
    </source>
</evidence>
<protein>
    <recommendedName>
        <fullName evidence="5">Alpha/beta hydrolase family protein</fullName>
    </recommendedName>
</protein>
<keyword evidence="4" id="KW-1185">Reference proteome</keyword>
<dbReference type="InterPro" id="IPR005645">
    <property type="entry name" value="FSH-like_dom"/>
</dbReference>
<sequence length="308" mass="34709">MSKKNSVLKFGIFSAFLGGAYALTNYIYKLTSVPVQHTDESPDYDKAITAGRMFVRNHKDKQDMYINSIDQLKLHAAYIPASSNSHRYVILVHGIKDNHEYNGIYAQYYLSLDVNCLLPDLRGFGKSEGKYVGYGLDDRLDLMEWIYWIIKRDPEASILLHGMSMGAATVLMTTGEHLPENVKAAISDSAYSNLRKQFAKTYKTMKGSILPASVVVALARFIIYLRSGFDINDVRPIDAVSKSKTPTLFIHGDEDEVIDPQMCSRLYEAAKCDKQYCMILGSGHIHGIVTDPVNYWGKIRSFLSKTDF</sequence>
<evidence type="ECO:0000259" key="1">
    <source>
        <dbReference type="Pfam" id="PF00561"/>
    </source>
</evidence>
<evidence type="ECO:0000313" key="4">
    <source>
        <dbReference type="Proteomes" id="UP000183047"/>
    </source>
</evidence>
<feature type="domain" description="AB hydrolase-1" evidence="1">
    <location>
        <begin position="89"/>
        <end position="205"/>
    </location>
</feature>
<dbReference type="Proteomes" id="UP000183047">
    <property type="component" value="Unassembled WGS sequence"/>
</dbReference>
<dbReference type="OrthoDB" id="9776685at2"/>
<dbReference type="Pfam" id="PF00561">
    <property type="entry name" value="Abhydrolase_1"/>
    <property type="match status" value="1"/>
</dbReference>
<dbReference type="PANTHER" id="PTHR43358">
    <property type="entry name" value="ALPHA/BETA-HYDROLASE"/>
    <property type="match status" value="1"/>
</dbReference>
<organism evidence="3 4">
    <name type="scientific">Butyrivibrio hungatei</name>
    <dbReference type="NCBI Taxonomy" id="185008"/>
    <lineage>
        <taxon>Bacteria</taxon>
        <taxon>Bacillati</taxon>
        <taxon>Bacillota</taxon>
        <taxon>Clostridia</taxon>
        <taxon>Lachnospirales</taxon>
        <taxon>Lachnospiraceae</taxon>
        <taxon>Butyrivibrio</taxon>
    </lineage>
</organism>
<dbReference type="InterPro" id="IPR029058">
    <property type="entry name" value="AB_hydrolase_fold"/>
</dbReference>
<evidence type="ECO:0008006" key="5">
    <source>
        <dbReference type="Google" id="ProtNLM"/>
    </source>
</evidence>
<name>A0A1G5FHL7_9FIRM</name>
<proteinExistence type="predicted"/>
<feature type="domain" description="Serine hydrolase" evidence="2">
    <location>
        <begin position="220"/>
        <end position="284"/>
    </location>
</feature>
<dbReference type="SUPFAM" id="SSF53474">
    <property type="entry name" value="alpha/beta-Hydrolases"/>
    <property type="match status" value="1"/>
</dbReference>
<dbReference type="InterPro" id="IPR052920">
    <property type="entry name" value="DNA-binding_regulatory"/>
</dbReference>
<dbReference type="EMBL" id="FMUR01000015">
    <property type="protein sequence ID" value="SCY38775.1"/>
    <property type="molecule type" value="Genomic_DNA"/>
</dbReference>
<dbReference type="Gene3D" id="3.40.50.1820">
    <property type="entry name" value="alpha/beta hydrolase"/>
    <property type="match status" value="1"/>
</dbReference>